<feature type="domain" description="DDH" evidence="6">
    <location>
        <begin position="82"/>
        <end position="231"/>
    </location>
</feature>
<dbReference type="GO" id="GO:0004527">
    <property type="term" value="F:exonuclease activity"/>
    <property type="evidence" value="ECO:0007669"/>
    <property type="project" value="UniProtKB-KW"/>
</dbReference>
<proteinExistence type="inferred from homology"/>
<feature type="domain" description="RecJ OB" evidence="8">
    <location>
        <begin position="456"/>
        <end position="559"/>
    </location>
</feature>
<dbReference type="PANTHER" id="PTHR30255">
    <property type="entry name" value="SINGLE-STRANDED-DNA-SPECIFIC EXONUCLEASE RECJ"/>
    <property type="match status" value="1"/>
</dbReference>
<evidence type="ECO:0000256" key="1">
    <source>
        <dbReference type="ARBA" id="ARBA00005915"/>
    </source>
</evidence>
<dbReference type="Gene3D" id="3.90.1640.30">
    <property type="match status" value="1"/>
</dbReference>
<evidence type="ECO:0000313" key="9">
    <source>
        <dbReference type="EMBL" id="KWT77392.1"/>
    </source>
</evidence>
<accession>A0ABR5SBI0</accession>
<dbReference type="Proteomes" id="UP000060487">
    <property type="component" value="Unassembled WGS sequence"/>
</dbReference>
<dbReference type="NCBIfam" id="TIGR00644">
    <property type="entry name" value="recJ"/>
    <property type="match status" value="1"/>
</dbReference>
<keyword evidence="5 9" id="KW-0269">Exonuclease</keyword>
<evidence type="ECO:0000313" key="10">
    <source>
        <dbReference type="Proteomes" id="UP000060487"/>
    </source>
</evidence>
<protein>
    <recommendedName>
        <fullName evidence="2">Single-stranded-DNA-specific exonuclease RecJ</fullName>
    </recommendedName>
</protein>
<dbReference type="InterPro" id="IPR001667">
    <property type="entry name" value="DDH_dom"/>
</dbReference>
<keyword evidence="10" id="KW-1185">Reference proteome</keyword>
<evidence type="ECO:0000256" key="3">
    <source>
        <dbReference type="ARBA" id="ARBA00022722"/>
    </source>
</evidence>
<dbReference type="SUPFAM" id="SSF64182">
    <property type="entry name" value="DHH phosphoesterases"/>
    <property type="match status" value="1"/>
</dbReference>
<feature type="domain" description="DHHA1" evidence="7">
    <location>
        <begin position="349"/>
        <end position="441"/>
    </location>
</feature>
<evidence type="ECO:0000256" key="5">
    <source>
        <dbReference type="ARBA" id="ARBA00022839"/>
    </source>
</evidence>
<keyword evidence="4 9" id="KW-0378">Hydrolase</keyword>
<evidence type="ECO:0000259" key="8">
    <source>
        <dbReference type="Pfam" id="PF17768"/>
    </source>
</evidence>
<dbReference type="Pfam" id="PF17768">
    <property type="entry name" value="RecJ_OB"/>
    <property type="match status" value="1"/>
</dbReference>
<dbReference type="InterPro" id="IPR003156">
    <property type="entry name" value="DHHA1_dom"/>
</dbReference>
<evidence type="ECO:0000259" key="6">
    <source>
        <dbReference type="Pfam" id="PF01368"/>
    </source>
</evidence>
<dbReference type="InterPro" id="IPR004610">
    <property type="entry name" value="RecJ"/>
</dbReference>
<dbReference type="RefSeq" id="WP_085053643.1">
    <property type="nucleotide sequence ID" value="NZ_LNQR01000122.1"/>
</dbReference>
<evidence type="ECO:0000259" key="7">
    <source>
        <dbReference type="Pfam" id="PF02272"/>
    </source>
</evidence>
<dbReference type="Gene3D" id="3.10.310.30">
    <property type="match status" value="1"/>
</dbReference>
<keyword evidence="3" id="KW-0540">Nuclease</keyword>
<organism evidence="9 10">
    <name type="scientific">Candidatus Magnetominusculus xianensis</name>
    <dbReference type="NCBI Taxonomy" id="1748249"/>
    <lineage>
        <taxon>Bacteria</taxon>
        <taxon>Pseudomonadati</taxon>
        <taxon>Nitrospirota</taxon>
        <taxon>Nitrospiria</taxon>
        <taxon>Nitrospirales</taxon>
        <taxon>Nitrospiraceae</taxon>
        <taxon>Candidatus Magnetominusculus</taxon>
    </lineage>
</organism>
<dbReference type="PANTHER" id="PTHR30255:SF2">
    <property type="entry name" value="SINGLE-STRANDED-DNA-SPECIFIC EXONUCLEASE RECJ"/>
    <property type="match status" value="1"/>
</dbReference>
<sequence>MPSIQKRWLLKKTNKDFLDYFARELDISPLAAQVLVNRDIKTPDAARDFLHSTIDSIGNPFSLTGMERAVAEITGAIASSKKIFISGDYDADGTTAAAILAETLQRMGGSVECFIPSRFKHGYGFHTHAVERAKELGCGLIVTVDCGISSFEAVETARRCGLGVIITDHHEPYVEDGGTQLPRAISIINPKIEGGSSSFPNLTGAGIALMLSSALSGNMDKGLLDIAALGTIADVAPLTGENRLIVRDGLRVLRETRRPGLKALIKCSGINGRTFEPDMLSYMLIPKINAAGRMDDASSVVRLLLTDDPAEAQALAEYLTKLNQERQKIEEEVFKKALIKIESAKPQGRVIVVADEDWHEGVIGIVASKLVDRFNLPSIVFSIKDGVARGSARSIQDVDICKAIASCSQHIIQFGGHKQAAGVKLKAADIPAFEQAINSFAHGEFSNVDLEPPLTIDVGCYIKDMNMKLMSDLARLAPYGYGNPDPIFGSRGLLAIKPRIVGRNHLKMKLGHNGFVIDAIGYDMGGLINDIDNSESIDAAFTPIINEWNGNRSVQLNIKALRASE</sequence>
<dbReference type="Pfam" id="PF02272">
    <property type="entry name" value="DHHA1"/>
    <property type="match status" value="1"/>
</dbReference>
<dbReference type="InterPro" id="IPR038763">
    <property type="entry name" value="DHH_sf"/>
</dbReference>
<name>A0ABR5SBI0_9BACT</name>
<dbReference type="InterPro" id="IPR051673">
    <property type="entry name" value="SSDNA_exonuclease_RecJ"/>
</dbReference>
<dbReference type="EMBL" id="LNQR01000122">
    <property type="protein sequence ID" value="KWT77392.1"/>
    <property type="molecule type" value="Genomic_DNA"/>
</dbReference>
<dbReference type="InterPro" id="IPR041122">
    <property type="entry name" value="RecJ_OB"/>
</dbReference>
<evidence type="ECO:0000256" key="2">
    <source>
        <dbReference type="ARBA" id="ARBA00019841"/>
    </source>
</evidence>
<comment type="similarity">
    <text evidence="1">Belongs to the RecJ family.</text>
</comment>
<evidence type="ECO:0000256" key="4">
    <source>
        <dbReference type="ARBA" id="ARBA00022801"/>
    </source>
</evidence>
<reference evidence="9 10" key="1">
    <citation type="submission" date="2015-11" db="EMBL/GenBank/DDBJ databases">
        <authorList>
            <person name="Lin W."/>
        </authorList>
    </citation>
    <scope>NUCLEOTIDE SEQUENCE [LARGE SCALE GENOMIC DNA]</scope>
    <source>
        <strain evidence="9 10">HCH-1</strain>
    </source>
</reference>
<dbReference type="Pfam" id="PF01368">
    <property type="entry name" value="DHH"/>
    <property type="match status" value="1"/>
</dbReference>
<comment type="caution">
    <text evidence="9">The sequence shown here is derived from an EMBL/GenBank/DDBJ whole genome shotgun (WGS) entry which is preliminary data.</text>
</comment>
<gene>
    <name evidence="9" type="primary">recJ</name>
    <name evidence="9" type="ORF">ASN18_3035</name>
</gene>